<evidence type="ECO:0000313" key="10">
    <source>
        <dbReference type="EMBL" id="KTR47153.1"/>
    </source>
</evidence>
<dbReference type="InterPro" id="IPR016156">
    <property type="entry name" value="FAD/NAD-linked_Rdtase_dimer_sf"/>
</dbReference>
<dbReference type="EMBL" id="LDRC01000109">
    <property type="protein sequence ID" value="KTR47153.1"/>
    <property type="molecule type" value="Genomic_DNA"/>
</dbReference>
<feature type="binding site" evidence="5">
    <location>
        <begin position="175"/>
        <end position="182"/>
    </location>
    <ligand>
        <name>NAD(+)</name>
        <dbReference type="ChEBI" id="CHEBI:57540"/>
    </ligand>
</feature>
<evidence type="ECO:0000256" key="3">
    <source>
        <dbReference type="ARBA" id="ARBA00022827"/>
    </source>
</evidence>
<keyword evidence="3 5" id="KW-0274">FAD</keyword>
<dbReference type="PIRSF" id="PIRSF000350">
    <property type="entry name" value="Mercury_reductase_MerA"/>
    <property type="match status" value="1"/>
</dbReference>
<accession>A0A147DMM7</accession>
<feature type="binding site" evidence="5">
    <location>
        <position position="302"/>
    </location>
    <ligand>
        <name>FAD</name>
        <dbReference type="ChEBI" id="CHEBI:57692"/>
    </ligand>
</feature>
<feature type="domain" description="Pyridine nucleotide-disulphide oxidoreductase dimerisation" evidence="7">
    <location>
        <begin position="350"/>
        <end position="456"/>
    </location>
</feature>
<feature type="binding site" evidence="5">
    <location>
        <position position="50"/>
    </location>
    <ligand>
        <name>FAD</name>
        <dbReference type="ChEBI" id="CHEBI:57692"/>
    </ligand>
</feature>
<feature type="disulfide bond" description="Redox-active" evidence="6">
    <location>
        <begin position="41"/>
        <end position="46"/>
    </location>
</feature>
<dbReference type="Gene3D" id="3.50.50.60">
    <property type="entry name" value="FAD/NAD(P)-binding domain"/>
    <property type="match status" value="2"/>
</dbReference>
<evidence type="ECO:0000313" key="11">
    <source>
        <dbReference type="Proteomes" id="UP000072763"/>
    </source>
</evidence>
<dbReference type="InterPro" id="IPR036188">
    <property type="entry name" value="FAD/NAD-bd_sf"/>
</dbReference>
<dbReference type="EMBL" id="LDRB01000120">
    <property type="protein sequence ID" value="KTR37431.1"/>
    <property type="molecule type" value="Genomic_DNA"/>
</dbReference>
<dbReference type="InterPro" id="IPR004099">
    <property type="entry name" value="Pyr_nucl-diS_OxRdtase_dimer"/>
</dbReference>
<comment type="caution">
    <text evidence="10">The sequence shown here is derived from an EMBL/GenBank/DDBJ whole genome shotgun (WGS) entry which is preliminary data.</text>
</comment>
<name>A0A147DMM7_9MICO</name>
<protein>
    <submittedName>
        <fullName evidence="10">Pyridine nucleotide-disulfide oxidoreductase</fullName>
    </submittedName>
</protein>
<dbReference type="InterPro" id="IPR050151">
    <property type="entry name" value="Class-I_Pyr_Nuc-Dis_Oxidored"/>
</dbReference>
<comment type="cofactor">
    <cofactor evidence="5">
        <name>FAD</name>
        <dbReference type="ChEBI" id="CHEBI:57692"/>
    </cofactor>
    <text evidence="5">Binds 1 FAD per subunit.</text>
</comment>
<keyword evidence="4 5" id="KW-0520">NAD</keyword>
<evidence type="ECO:0000256" key="2">
    <source>
        <dbReference type="ARBA" id="ARBA00022630"/>
    </source>
</evidence>
<dbReference type="SUPFAM" id="SSF55424">
    <property type="entry name" value="FAD/NAD-linked reductases, dimerisation (C-terminal) domain"/>
    <property type="match status" value="1"/>
</dbReference>
<feature type="binding site" evidence="5">
    <location>
        <begin position="138"/>
        <end position="140"/>
    </location>
    <ligand>
        <name>FAD</name>
        <dbReference type="ChEBI" id="CHEBI:57692"/>
    </ligand>
</feature>
<evidence type="ECO:0000313" key="12">
    <source>
        <dbReference type="Proteomes" id="UP000078335"/>
    </source>
</evidence>
<dbReference type="Proteomes" id="UP000078335">
    <property type="component" value="Unassembled WGS sequence"/>
</dbReference>
<feature type="domain" description="FAD/NAD(P)-binding" evidence="8">
    <location>
        <begin position="4"/>
        <end position="312"/>
    </location>
</feature>
<dbReference type="SUPFAM" id="SSF51905">
    <property type="entry name" value="FAD/NAD(P)-binding domain"/>
    <property type="match status" value="1"/>
</dbReference>
<organism evidence="10 11">
    <name type="scientific">Curtobacterium oceanosedimentum</name>
    <dbReference type="NCBI Taxonomy" id="465820"/>
    <lineage>
        <taxon>Bacteria</taxon>
        <taxon>Bacillati</taxon>
        <taxon>Actinomycetota</taxon>
        <taxon>Actinomycetes</taxon>
        <taxon>Micrococcales</taxon>
        <taxon>Microbacteriaceae</taxon>
        <taxon>Curtobacterium</taxon>
    </lineage>
</organism>
<dbReference type="GO" id="GO:0006103">
    <property type="term" value="P:2-oxoglutarate metabolic process"/>
    <property type="evidence" value="ECO:0007669"/>
    <property type="project" value="TreeGrafter"/>
</dbReference>
<feature type="binding site" evidence="5">
    <location>
        <position position="262"/>
    </location>
    <ligand>
        <name>NAD(+)</name>
        <dbReference type="ChEBI" id="CHEBI:57540"/>
    </ligand>
</feature>
<evidence type="ECO:0000259" key="8">
    <source>
        <dbReference type="Pfam" id="PF07992"/>
    </source>
</evidence>
<dbReference type="PRINTS" id="PR00411">
    <property type="entry name" value="PNDRDTASEI"/>
</dbReference>
<proteinExistence type="inferred from homology"/>
<keyword evidence="2" id="KW-0285">Flavoprotein</keyword>
<reference evidence="11 12" key="1">
    <citation type="journal article" date="2016" name="Front. Microbiol.">
        <title>Genomic Resource of Rice Seed Associated Bacteria.</title>
        <authorList>
            <person name="Midha S."/>
            <person name="Bansal K."/>
            <person name="Sharma S."/>
            <person name="Kumar N."/>
            <person name="Patil P.P."/>
            <person name="Chaudhry V."/>
            <person name="Patil P.B."/>
        </authorList>
    </citation>
    <scope>NUCLEOTIDE SEQUENCE [LARGE SCALE GENOMIC DNA]</scope>
    <source>
        <strain evidence="9 12">NS263</strain>
        <strain evidence="10 11">NS359</strain>
    </source>
</reference>
<dbReference type="Pfam" id="PF07992">
    <property type="entry name" value="Pyr_redox_2"/>
    <property type="match status" value="1"/>
</dbReference>
<evidence type="ECO:0000256" key="1">
    <source>
        <dbReference type="ARBA" id="ARBA00007532"/>
    </source>
</evidence>
<evidence type="ECO:0000259" key="7">
    <source>
        <dbReference type="Pfam" id="PF02852"/>
    </source>
</evidence>
<dbReference type="InterPro" id="IPR001100">
    <property type="entry name" value="Pyr_nuc-diS_OxRdtase"/>
</dbReference>
<dbReference type="GO" id="GO:0050660">
    <property type="term" value="F:flavin adenine dinucleotide binding"/>
    <property type="evidence" value="ECO:0007669"/>
    <property type="project" value="TreeGrafter"/>
</dbReference>
<dbReference type="Pfam" id="PF02852">
    <property type="entry name" value="Pyr_redox_dim"/>
    <property type="match status" value="1"/>
</dbReference>
<dbReference type="Gene3D" id="3.30.390.30">
    <property type="match status" value="1"/>
</dbReference>
<dbReference type="OrthoDB" id="9800167at2"/>
<keyword evidence="12" id="KW-1185">Reference proteome</keyword>
<dbReference type="InterPro" id="IPR023753">
    <property type="entry name" value="FAD/NAD-binding_dom"/>
</dbReference>
<dbReference type="RefSeq" id="WP_058730164.1">
    <property type="nucleotide sequence ID" value="NZ_LDRB01000120.1"/>
</dbReference>
<evidence type="ECO:0000256" key="5">
    <source>
        <dbReference type="PIRSR" id="PIRSR000350-3"/>
    </source>
</evidence>
<evidence type="ECO:0000256" key="6">
    <source>
        <dbReference type="PIRSR" id="PIRSR000350-4"/>
    </source>
</evidence>
<dbReference type="PANTHER" id="PTHR22912:SF151">
    <property type="entry name" value="DIHYDROLIPOYL DEHYDROGENASE, MITOCHONDRIAL"/>
    <property type="match status" value="1"/>
</dbReference>
<evidence type="ECO:0000313" key="9">
    <source>
        <dbReference type="EMBL" id="KTR37431.1"/>
    </source>
</evidence>
<keyword evidence="5" id="KW-0547">Nucleotide-binding</keyword>
<evidence type="ECO:0000256" key="4">
    <source>
        <dbReference type="ARBA" id="ARBA00023027"/>
    </source>
</evidence>
<dbReference type="PATRIC" id="fig|465820.3.peg.469"/>
<sequence length="467" mass="48729">MTDYDLIVIGAGAVGENVADYAHKRGLSVAVVEAELVGGECSYWACMPSKALLRSGHAVAAAKRVDGAAQAVTGAVDAAKVLARRNSFTSDYQDDSQVAWLESADIALVRGHARITGEKTVEVGGETHTARSAVAVVTGSLHQLPDVPGLADAQPWGTREGTSAQQVPESLLVIGGGVAGSELATAWASLGSKVTLVARHGLLGGMEPFAGELVADAMRELGIDVRTGVNPTRVDRDEHGLVTTTLDDGTTVVTSEVLAATGRKAHTADLGLESVGLTPGDWLQVDDTMLVQGTDWLYAVGDVNHRALLTHQGKYQARAAGEAIAARAQGRPVHAEPWGAHVATADHAAVPQVTFTDPEVASIGLTEAAAREQGIDVRAVEYDLGAVAGSALQADGYTGRAKMVVDESRGVVVGVTFVGQDVAEMLHAATIAVVGEVPVDRLWHAVPAYPTMNEVWLRLLETYGRPE</sequence>
<comment type="similarity">
    <text evidence="1">Belongs to the class-I pyridine nucleotide-disulfide oxidoreductase family.</text>
</comment>
<dbReference type="AlphaFoldDB" id="A0A147DMM7"/>
<gene>
    <name evidence="9" type="ORF">NS263_15640</name>
    <name evidence="10" type="ORF">NS359_15345</name>
</gene>
<dbReference type="GO" id="GO:0004148">
    <property type="term" value="F:dihydrolipoyl dehydrogenase (NADH) activity"/>
    <property type="evidence" value="ECO:0007669"/>
    <property type="project" value="TreeGrafter"/>
</dbReference>
<dbReference type="PANTHER" id="PTHR22912">
    <property type="entry name" value="DISULFIDE OXIDOREDUCTASE"/>
    <property type="match status" value="1"/>
</dbReference>
<dbReference type="PRINTS" id="PR00368">
    <property type="entry name" value="FADPNR"/>
</dbReference>
<dbReference type="STRING" id="465820.NS263_15640"/>
<dbReference type="Proteomes" id="UP000072763">
    <property type="component" value="Unassembled WGS sequence"/>
</dbReference>